<feature type="compositionally biased region" description="Acidic residues" evidence="2">
    <location>
        <begin position="635"/>
        <end position="644"/>
    </location>
</feature>
<keyword evidence="5" id="KW-1185">Reference proteome</keyword>
<dbReference type="OrthoDB" id="4096268at2759"/>
<feature type="region of interest" description="Disordered" evidence="2">
    <location>
        <begin position="610"/>
        <end position="674"/>
    </location>
</feature>
<feature type="region of interest" description="Disordered" evidence="2">
    <location>
        <begin position="1"/>
        <end position="26"/>
    </location>
</feature>
<evidence type="ECO:0000256" key="1">
    <source>
        <dbReference type="SAM" id="Coils"/>
    </source>
</evidence>
<feature type="compositionally biased region" description="Basic and acidic residues" evidence="2">
    <location>
        <begin position="319"/>
        <end position="341"/>
    </location>
</feature>
<reference evidence="4 5" key="1">
    <citation type="submission" date="2014-04" db="EMBL/GenBank/DDBJ databases">
        <title>Evolutionary Origins and Diversification of the Mycorrhizal Mutualists.</title>
        <authorList>
            <consortium name="DOE Joint Genome Institute"/>
            <consortium name="Mycorrhizal Genomics Consortium"/>
            <person name="Kohler A."/>
            <person name="Kuo A."/>
            <person name="Nagy L.G."/>
            <person name="Floudas D."/>
            <person name="Copeland A."/>
            <person name="Barry K.W."/>
            <person name="Cichocki N."/>
            <person name="Veneault-Fourrey C."/>
            <person name="LaButti K."/>
            <person name="Lindquist E.A."/>
            <person name="Lipzen A."/>
            <person name="Lundell T."/>
            <person name="Morin E."/>
            <person name="Murat C."/>
            <person name="Riley R."/>
            <person name="Ohm R."/>
            <person name="Sun H."/>
            <person name="Tunlid A."/>
            <person name="Henrissat B."/>
            <person name="Grigoriev I.V."/>
            <person name="Hibbett D.S."/>
            <person name="Martin F."/>
        </authorList>
    </citation>
    <scope>NUCLEOTIDE SEQUENCE [LARGE SCALE GENOMIC DNA]</scope>
    <source>
        <strain evidence="4 5">Koide BX008</strain>
    </source>
</reference>
<feature type="domain" description="FHA" evidence="3">
    <location>
        <begin position="57"/>
        <end position="110"/>
    </location>
</feature>
<feature type="region of interest" description="Disordered" evidence="2">
    <location>
        <begin position="196"/>
        <end position="243"/>
    </location>
</feature>
<evidence type="ECO:0000313" key="5">
    <source>
        <dbReference type="Proteomes" id="UP000054549"/>
    </source>
</evidence>
<dbReference type="STRING" id="946122.A0A0C2S7T8"/>
<dbReference type="PROSITE" id="PS50006">
    <property type="entry name" value="FHA_DOMAIN"/>
    <property type="match status" value="1"/>
</dbReference>
<gene>
    <name evidence="4" type="ORF">M378DRAFT_15244</name>
</gene>
<name>A0A0C2S7T8_AMAMK</name>
<dbReference type="Pfam" id="PF00498">
    <property type="entry name" value="FHA"/>
    <property type="match status" value="1"/>
</dbReference>
<evidence type="ECO:0000256" key="2">
    <source>
        <dbReference type="SAM" id="MobiDB-lite"/>
    </source>
</evidence>
<dbReference type="InterPro" id="IPR000253">
    <property type="entry name" value="FHA_dom"/>
</dbReference>
<dbReference type="CDD" id="cd00060">
    <property type="entry name" value="FHA"/>
    <property type="match status" value="1"/>
</dbReference>
<keyword evidence="1" id="KW-0175">Coiled coil</keyword>
<sequence length="732" mass="79951">MLDDEVEYLGSRPAKPPSVSDPMTHHRPVTGITVHVEKSGSAPAYDLSFHKADSRVVQIGRRPGTDIDKYDPGKAMFRCPVVSRKHAKITFTDAGSVYLFDLQSHHGTHVRKPDETMSTPLLSETPYLLVGGEIVTLGKSVGKGEDLVRPVVFTIEIQYSQSNPSAQLIDLTRSASSERQVSPPIKVCALKTSGRYGLNDSSSSSPSSDEMSSSYTSGNTSDIEEISSTSSHEKGKCTPVPHSSHIGHAIEVLRSLIPPLHPPSLPSQRSQSPGEQSPLLVFPPMNLPTLNSYYHRPRHFPTSPPFDLPPLSVALSEKTPESFDWDKPYGHDASPRSDKSRSTSPMDLGSPSPAPASEKQAYPPLDICGWSIGRAPSCDPSISSLYVECGLEAMSAALSGASEERSEERSAPAEQEAEPVSISTPRSLGHSAEEEDRASTRSKVVNEMEAELSFLSAFVEDLKVDLTKLQSSQQDIQSRVNTDIDATSERLTRFEQCMTDLNFGLSKVEGSCNANASNIQEVKSLLSNMQRDLTFFGDAAKSASEASEQYDQQNERRDVTESIETLQQLISEMKDLRDNTRQQMAAELDLVKSARNTVLNDIQRMRVLPTENQSTWDSPQSPATLKSLKRKRDDSDEESQEATEEEHKSSGSEQPDAEMKPADEEPERCESPTTAKAQIVNDLAIHRTAGVDVDGVVVPPRKRARKVASTLFQTATAIALGAVATWSALAYT</sequence>
<dbReference type="EMBL" id="KN818328">
    <property type="protein sequence ID" value="KIL58845.1"/>
    <property type="molecule type" value="Genomic_DNA"/>
</dbReference>
<dbReference type="SUPFAM" id="SSF49879">
    <property type="entry name" value="SMAD/FHA domain"/>
    <property type="match status" value="1"/>
</dbReference>
<evidence type="ECO:0000313" key="4">
    <source>
        <dbReference type="EMBL" id="KIL58845.1"/>
    </source>
</evidence>
<feature type="compositionally biased region" description="Basic and acidic residues" evidence="2">
    <location>
        <begin position="402"/>
        <end position="411"/>
    </location>
</feature>
<evidence type="ECO:0000259" key="3">
    <source>
        <dbReference type="PROSITE" id="PS50006"/>
    </source>
</evidence>
<feature type="region of interest" description="Disordered" evidence="2">
    <location>
        <begin position="400"/>
        <end position="441"/>
    </location>
</feature>
<feature type="compositionally biased region" description="Low complexity" evidence="2">
    <location>
        <begin position="201"/>
        <end position="230"/>
    </location>
</feature>
<accession>A0A0C2S7T8</accession>
<dbReference type="AlphaFoldDB" id="A0A0C2S7T8"/>
<feature type="coiled-coil region" evidence="1">
    <location>
        <begin position="559"/>
        <end position="586"/>
    </location>
</feature>
<dbReference type="HOGENOM" id="CLU_015159_0_0_1"/>
<dbReference type="Gene3D" id="2.60.200.20">
    <property type="match status" value="1"/>
</dbReference>
<feature type="compositionally biased region" description="Polar residues" evidence="2">
    <location>
        <begin position="610"/>
        <end position="624"/>
    </location>
</feature>
<feature type="region of interest" description="Disordered" evidence="2">
    <location>
        <begin position="319"/>
        <end position="361"/>
    </location>
</feature>
<dbReference type="InParanoid" id="A0A0C2S7T8"/>
<dbReference type="InterPro" id="IPR008984">
    <property type="entry name" value="SMAD_FHA_dom_sf"/>
</dbReference>
<protein>
    <recommendedName>
        <fullName evidence="3">FHA domain-containing protein</fullName>
    </recommendedName>
</protein>
<dbReference type="Proteomes" id="UP000054549">
    <property type="component" value="Unassembled WGS sequence"/>
</dbReference>
<proteinExistence type="predicted"/>
<organism evidence="4 5">
    <name type="scientific">Amanita muscaria (strain Koide BX008)</name>
    <dbReference type="NCBI Taxonomy" id="946122"/>
    <lineage>
        <taxon>Eukaryota</taxon>
        <taxon>Fungi</taxon>
        <taxon>Dikarya</taxon>
        <taxon>Basidiomycota</taxon>
        <taxon>Agaricomycotina</taxon>
        <taxon>Agaricomycetes</taxon>
        <taxon>Agaricomycetidae</taxon>
        <taxon>Agaricales</taxon>
        <taxon>Pluteineae</taxon>
        <taxon>Amanitaceae</taxon>
        <taxon>Amanita</taxon>
    </lineage>
</organism>
<feature type="region of interest" description="Disordered" evidence="2">
    <location>
        <begin position="257"/>
        <end position="282"/>
    </location>
</feature>